<dbReference type="Proteomes" id="UP000739411">
    <property type="component" value="Unassembled WGS sequence"/>
</dbReference>
<proteinExistence type="predicted"/>
<dbReference type="PANTHER" id="PTHR35848:SF6">
    <property type="entry name" value="CUPIN TYPE-2 DOMAIN-CONTAINING PROTEIN"/>
    <property type="match status" value="1"/>
</dbReference>
<feature type="domain" description="Cupin type-2" evidence="2">
    <location>
        <begin position="7"/>
        <end position="74"/>
    </location>
</feature>
<organism evidence="3 4">
    <name type="scientific">Candidatus Dechloromonas phosphorivorans</name>
    <dbReference type="NCBI Taxonomy" id="2899244"/>
    <lineage>
        <taxon>Bacteria</taxon>
        <taxon>Pseudomonadati</taxon>
        <taxon>Pseudomonadota</taxon>
        <taxon>Betaproteobacteria</taxon>
        <taxon>Rhodocyclales</taxon>
        <taxon>Azonexaceae</taxon>
        <taxon>Dechloromonas</taxon>
    </lineage>
</organism>
<name>A0A935KDM5_9RHOO</name>
<evidence type="ECO:0000313" key="4">
    <source>
        <dbReference type="Proteomes" id="UP000739411"/>
    </source>
</evidence>
<dbReference type="Pfam" id="PF07883">
    <property type="entry name" value="Cupin_2"/>
    <property type="match status" value="1"/>
</dbReference>
<protein>
    <submittedName>
        <fullName evidence="3">Cupin domain-containing protein</fullName>
    </submittedName>
</protein>
<dbReference type="InterPro" id="IPR051610">
    <property type="entry name" value="GPI/OXD"/>
</dbReference>
<dbReference type="Gene3D" id="2.60.120.10">
    <property type="entry name" value="Jelly Rolls"/>
    <property type="match status" value="1"/>
</dbReference>
<dbReference type="AlphaFoldDB" id="A0A935KDM5"/>
<evidence type="ECO:0000259" key="2">
    <source>
        <dbReference type="Pfam" id="PF07883"/>
    </source>
</evidence>
<dbReference type="EMBL" id="JADJMS010000046">
    <property type="protein sequence ID" value="MBK7416756.1"/>
    <property type="molecule type" value="Genomic_DNA"/>
</dbReference>
<dbReference type="InterPro" id="IPR011051">
    <property type="entry name" value="RmlC_Cupin_sf"/>
</dbReference>
<dbReference type="InterPro" id="IPR014710">
    <property type="entry name" value="RmlC-like_jellyroll"/>
</dbReference>
<dbReference type="GO" id="GO:0046872">
    <property type="term" value="F:metal ion binding"/>
    <property type="evidence" value="ECO:0007669"/>
    <property type="project" value="UniProtKB-KW"/>
</dbReference>
<gene>
    <name evidence="3" type="ORF">IPJ38_18285</name>
</gene>
<comment type="caution">
    <text evidence="3">The sequence shown here is derived from an EMBL/GenBank/DDBJ whole genome shotgun (WGS) entry which is preliminary data.</text>
</comment>
<keyword evidence="1" id="KW-0479">Metal-binding</keyword>
<evidence type="ECO:0000256" key="1">
    <source>
        <dbReference type="ARBA" id="ARBA00022723"/>
    </source>
</evidence>
<dbReference type="SUPFAM" id="SSF51182">
    <property type="entry name" value="RmlC-like cupins"/>
    <property type="match status" value="1"/>
</dbReference>
<reference evidence="3 4" key="1">
    <citation type="submission" date="2020-10" db="EMBL/GenBank/DDBJ databases">
        <title>Connecting structure to function with the recovery of over 1000 high-quality activated sludge metagenome-assembled genomes encoding full-length rRNA genes using long-read sequencing.</title>
        <authorList>
            <person name="Singleton C.M."/>
            <person name="Petriglieri F."/>
            <person name="Kristensen J.M."/>
            <person name="Kirkegaard R.H."/>
            <person name="Michaelsen T.Y."/>
            <person name="Andersen M.H."/>
            <person name="Karst S.M."/>
            <person name="Dueholm M.S."/>
            <person name="Nielsen P.H."/>
            <person name="Albertsen M."/>
        </authorList>
    </citation>
    <scope>NUCLEOTIDE SEQUENCE [LARGE SCALE GENOMIC DNA]</scope>
    <source>
        <strain evidence="3">EsbW_18-Q3-R4-48_BATAC.463</strain>
    </source>
</reference>
<dbReference type="InterPro" id="IPR013096">
    <property type="entry name" value="Cupin_2"/>
</dbReference>
<accession>A0A935KDM5</accession>
<dbReference type="PANTHER" id="PTHR35848">
    <property type="entry name" value="OXALATE-BINDING PROTEIN"/>
    <property type="match status" value="1"/>
</dbReference>
<evidence type="ECO:0000313" key="3">
    <source>
        <dbReference type="EMBL" id="MBK7416756.1"/>
    </source>
</evidence>
<sequence length="100" mass="11354">MEVSVNCLPAGAAVPFYHKHHLHEELYLFLKGRGQFQVDEKTIEIREGTVLRVSPDGERTWRNNSTEDLFYIVIQATEFSIAADGTGDGYSVQRKVDWPA</sequence>